<proteinExistence type="predicted"/>
<protein>
    <submittedName>
        <fullName evidence="1">Uncharacterized protein</fullName>
    </submittedName>
</protein>
<accession>A0A387BFE2</accession>
<sequence length="81" mass="9193">MASKLAVIALLDTCGILQEQTSLAFSDLKRKIKICDDFEFLSLIIEQKEPHETRLSDAQKKELSNLARTVVQILRHKKVIA</sequence>
<evidence type="ECO:0000313" key="1">
    <source>
        <dbReference type="EMBL" id="AYF99825.1"/>
    </source>
</evidence>
<dbReference type="Proteomes" id="UP000269374">
    <property type="component" value="Chromosome"/>
</dbReference>
<dbReference type="RefSeq" id="WP_120771214.1">
    <property type="nucleotide sequence ID" value="NZ_CP032627.1"/>
</dbReference>
<dbReference type="KEGG" id="lact:D7I46_01225"/>
<dbReference type="AlphaFoldDB" id="A0A387BFE2"/>
<name>A0A387BFE2_9LACT</name>
<keyword evidence="2" id="KW-1185">Reference proteome</keyword>
<dbReference type="EMBL" id="CP032627">
    <property type="protein sequence ID" value="AYF99825.1"/>
    <property type="molecule type" value="Genomic_DNA"/>
</dbReference>
<reference evidence="1 2" key="1">
    <citation type="submission" date="2018-09" db="EMBL/GenBank/DDBJ databases">
        <title>Genome sequencing of strain 1JSPR-7.</title>
        <authorList>
            <person name="Heo J."/>
            <person name="Kim S.-J."/>
            <person name="Kwon S.-W."/>
        </authorList>
    </citation>
    <scope>NUCLEOTIDE SEQUENCE [LARGE SCALE GENOMIC DNA]</scope>
    <source>
        <strain evidence="1 2">1JSPR-7</strain>
    </source>
</reference>
<organism evidence="1 2">
    <name type="scientific">Lactococcus allomyrinae</name>
    <dbReference type="NCBI Taxonomy" id="2419773"/>
    <lineage>
        <taxon>Bacteria</taxon>
        <taxon>Bacillati</taxon>
        <taxon>Bacillota</taxon>
        <taxon>Bacilli</taxon>
        <taxon>Lactobacillales</taxon>
        <taxon>Streptococcaceae</taxon>
        <taxon>Lactococcus</taxon>
    </lineage>
</organism>
<gene>
    <name evidence="1" type="ORF">D7I46_01225</name>
</gene>
<evidence type="ECO:0000313" key="2">
    <source>
        <dbReference type="Proteomes" id="UP000269374"/>
    </source>
</evidence>